<dbReference type="Proteomes" id="UP001187192">
    <property type="component" value="Unassembled WGS sequence"/>
</dbReference>
<organism evidence="2 3">
    <name type="scientific">Ficus carica</name>
    <name type="common">Common fig</name>
    <dbReference type="NCBI Taxonomy" id="3494"/>
    <lineage>
        <taxon>Eukaryota</taxon>
        <taxon>Viridiplantae</taxon>
        <taxon>Streptophyta</taxon>
        <taxon>Embryophyta</taxon>
        <taxon>Tracheophyta</taxon>
        <taxon>Spermatophyta</taxon>
        <taxon>Magnoliopsida</taxon>
        <taxon>eudicotyledons</taxon>
        <taxon>Gunneridae</taxon>
        <taxon>Pentapetalae</taxon>
        <taxon>rosids</taxon>
        <taxon>fabids</taxon>
        <taxon>Rosales</taxon>
        <taxon>Moraceae</taxon>
        <taxon>Ficeae</taxon>
        <taxon>Ficus</taxon>
    </lineage>
</organism>
<evidence type="ECO:0000313" key="3">
    <source>
        <dbReference type="Proteomes" id="UP001187192"/>
    </source>
</evidence>
<proteinExistence type="predicted"/>
<sequence>MTAGHSGRIDDASSRGSEVSNRTLTSRPSSLPPSPNHMARVEYLSTHVPGLRLIYNNNNSIDSLCIPASLSGPRLQASYGLISSRASSRRWLSSAFAGTLHYCPPEGMELLTLKFGAIPHKKKHVLGPDV</sequence>
<evidence type="ECO:0000313" key="2">
    <source>
        <dbReference type="EMBL" id="GMN74460.1"/>
    </source>
</evidence>
<reference evidence="2" key="1">
    <citation type="submission" date="2023-07" db="EMBL/GenBank/DDBJ databases">
        <title>draft genome sequence of fig (Ficus carica).</title>
        <authorList>
            <person name="Takahashi T."/>
            <person name="Nishimura K."/>
        </authorList>
    </citation>
    <scope>NUCLEOTIDE SEQUENCE</scope>
</reference>
<comment type="caution">
    <text evidence="2">The sequence shown here is derived from an EMBL/GenBank/DDBJ whole genome shotgun (WGS) entry which is preliminary data.</text>
</comment>
<dbReference type="EMBL" id="BTGU01010886">
    <property type="protein sequence ID" value="GMN74460.1"/>
    <property type="molecule type" value="Genomic_DNA"/>
</dbReference>
<accession>A0AA88EGR6</accession>
<evidence type="ECO:0000256" key="1">
    <source>
        <dbReference type="SAM" id="MobiDB-lite"/>
    </source>
</evidence>
<name>A0AA88EGR6_FICCA</name>
<keyword evidence="3" id="KW-1185">Reference proteome</keyword>
<protein>
    <submittedName>
        <fullName evidence="2">Uncharacterized protein</fullName>
    </submittedName>
</protein>
<gene>
    <name evidence="2" type="ORF">TIFTF001_052380</name>
</gene>
<feature type="region of interest" description="Disordered" evidence="1">
    <location>
        <begin position="1"/>
        <end position="37"/>
    </location>
</feature>
<dbReference type="AlphaFoldDB" id="A0AA88EGR6"/>